<evidence type="ECO:0000313" key="3">
    <source>
        <dbReference type="EMBL" id="OSO93298.1"/>
    </source>
</evidence>
<gene>
    <name evidence="3" type="ORF">B7O87_05790</name>
</gene>
<dbReference type="CDD" id="cd06257">
    <property type="entry name" value="DnaJ"/>
    <property type="match status" value="1"/>
</dbReference>
<dbReference type="AlphaFoldDB" id="A0A1X4G909"/>
<dbReference type="SMART" id="SM00271">
    <property type="entry name" value="DnaJ"/>
    <property type="match status" value="1"/>
</dbReference>
<organism evidence="3 4">
    <name type="scientific">Cylindrospermopsis raciborskii CENA303</name>
    <dbReference type="NCBI Taxonomy" id="1170769"/>
    <lineage>
        <taxon>Bacteria</taxon>
        <taxon>Bacillati</taxon>
        <taxon>Cyanobacteriota</taxon>
        <taxon>Cyanophyceae</taxon>
        <taxon>Nostocales</taxon>
        <taxon>Aphanizomenonaceae</taxon>
        <taxon>Cylindrospermopsis</taxon>
    </lineage>
</organism>
<dbReference type="Gene3D" id="1.10.287.110">
    <property type="entry name" value="DnaJ domain"/>
    <property type="match status" value="1"/>
</dbReference>
<proteinExistence type="predicted"/>
<name>A0A1X4G909_9CYAN</name>
<accession>A0A1X4G909</accession>
<evidence type="ECO:0000313" key="4">
    <source>
        <dbReference type="Proteomes" id="UP000192997"/>
    </source>
</evidence>
<dbReference type="SUPFAM" id="SSF46565">
    <property type="entry name" value="Chaperone J-domain"/>
    <property type="match status" value="1"/>
</dbReference>
<dbReference type="EMBL" id="NBYN01000027">
    <property type="protein sequence ID" value="OSO93298.1"/>
    <property type="molecule type" value="Genomic_DNA"/>
</dbReference>
<dbReference type="InterPro" id="IPR001623">
    <property type="entry name" value="DnaJ_domain"/>
</dbReference>
<feature type="domain" description="J" evidence="2">
    <location>
        <begin position="5"/>
        <end position="69"/>
    </location>
</feature>
<protein>
    <submittedName>
        <fullName evidence="3">Molecular chaperone DnaJ</fullName>
    </submittedName>
</protein>
<evidence type="ECO:0000259" key="2">
    <source>
        <dbReference type="PROSITE" id="PS50076"/>
    </source>
</evidence>
<comment type="caution">
    <text evidence="3">The sequence shown here is derived from an EMBL/GenBank/DDBJ whole genome shotgun (WGS) entry which is preliminary data.</text>
</comment>
<dbReference type="PRINTS" id="PR00625">
    <property type="entry name" value="JDOMAIN"/>
</dbReference>
<sequence>MHDSNHYRTLQINNNATAAEIKKAYRRLVKMFHPDTNQDTANHEEIIKINAAYEVLSDVEQRVKYDEQIGNWDTSHPAVGNRENPRQTKKPGGKEADEKVEEWLKLVYQPINRWLCSIVSSLEQQLEDLAADPFDEQLIDEFQEYLDTCRDKLKKAQTAFRSLPNPPSLATSAAHLYYALNQVSDGLEELAYFPASYDDRYLHTGKEMFRIAKQLLDFSPGSNTREK</sequence>
<reference evidence="4" key="1">
    <citation type="submission" date="2017-04" db="EMBL/GenBank/DDBJ databases">
        <authorList>
            <person name="Abreu V.A."/>
            <person name="Popin R.V."/>
            <person name="Rigonato J."/>
            <person name="Andreote A.P."/>
            <person name="Schaker P.C."/>
            <person name="Hoff-Risseti C."/>
            <person name="Alvarenga D.O."/>
            <person name="Varani A.M."/>
            <person name="Fiore M.F."/>
        </authorList>
    </citation>
    <scope>NUCLEOTIDE SEQUENCE [LARGE SCALE GENOMIC DNA]</scope>
    <source>
        <strain evidence="4">CENA303</strain>
    </source>
</reference>
<dbReference type="InterPro" id="IPR052276">
    <property type="entry name" value="Diphthamide-biosynth_chaperone"/>
</dbReference>
<dbReference type="Proteomes" id="UP000192997">
    <property type="component" value="Unassembled WGS sequence"/>
</dbReference>
<evidence type="ECO:0000256" key="1">
    <source>
        <dbReference type="SAM" id="MobiDB-lite"/>
    </source>
</evidence>
<dbReference type="PANTHER" id="PTHR44240">
    <property type="entry name" value="DNAJ DOMAIN (PROKARYOTIC HEAT SHOCK PROTEIN)-RELATED"/>
    <property type="match status" value="1"/>
</dbReference>
<dbReference type="InterPro" id="IPR036869">
    <property type="entry name" value="J_dom_sf"/>
</dbReference>
<feature type="region of interest" description="Disordered" evidence="1">
    <location>
        <begin position="70"/>
        <end position="96"/>
    </location>
</feature>
<dbReference type="Pfam" id="PF00226">
    <property type="entry name" value="DnaJ"/>
    <property type="match status" value="1"/>
</dbReference>
<dbReference type="PROSITE" id="PS50076">
    <property type="entry name" value="DNAJ_2"/>
    <property type="match status" value="1"/>
</dbReference>
<dbReference type="RefSeq" id="WP_085727600.1">
    <property type="nucleotide sequence ID" value="NZ_NBYN01000027.1"/>
</dbReference>
<dbReference type="PANTHER" id="PTHR44240:SF10">
    <property type="entry name" value="J DOMAIN-CONTAINING PROTEIN"/>
    <property type="match status" value="1"/>
</dbReference>